<feature type="compositionally biased region" description="Basic and acidic residues" evidence="1">
    <location>
        <begin position="70"/>
        <end position="82"/>
    </location>
</feature>
<evidence type="ECO:0000313" key="2">
    <source>
        <dbReference type="Proteomes" id="UP000887565"/>
    </source>
</evidence>
<dbReference type="Proteomes" id="UP000887565">
    <property type="component" value="Unplaced"/>
</dbReference>
<evidence type="ECO:0000256" key="1">
    <source>
        <dbReference type="SAM" id="MobiDB-lite"/>
    </source>
</evidence>
<dbReference type="AlphaFoldDB" id="A0A915JHT4"/>
<evidence type="ECO:0000313" key="3">
    <source>
        <dbReference type="WBParaSite" id="nRc.2.0.1.t25694-RA"/>
    </source>
</evidence>
<keyword evidence="2" id="KW-1185">Reference proteome</keyword>
<reference evidence="3" key="1">
    <citation type="submission" date="2022-11" db="UniProtKB">
        <authorList>
            <consortium name="WormBaseParasite"/>
        </authorList>
    </citation>
    <scope>IDENTIFICATION</scope>
</reference>
<feature type="region of interest" description="Disordered" evidence="1">
    <location>
        <begin position="1"/>
        <end position="31"/>
    </location>
</feature>
<proteinExistence type="predicted"/>
<name>A0A915JHT4_ROMCU</name>
<feature type="region of interest" description="Disordered" evidence="1">
    <location>
        <begin position="49"/>
        <end position="88"/>
    </location>
</feature>
<accession>A0A915JHT4</accession>
<dbReference type="WBParaSite" id="nRc.2.0.1.t25694-RA">
    <property type="protein sequence ID" value="nRc.2.0.1.t25694-RA"/>
    <property type="gene ID" value="nRc.2.0.1.g25694"/>
</dbReference>
<organism evidence="2 3">
    <name type="scientific">Romanomermis culicivorax</name>
    <name type="common">Nematode worm</name>
    <dbReference type="NCBI Taxonomy" id="13658"/>
    <lineage>
        <taxon>Eukaryota</taxon>
        <taxon>Metazoa</taxon>
        <taxon>Ecdysozoa</taxon>
        <taxon>Nematoda</taxon>
        <taxon>Enoplea</taxon>
        <taxon>Dorylaimia</taxon>
        <taxon>Mermithida</taxon>
        <taxon>Mermithoidea</taxon>
        <taxon>Mermithidae</taxon>
        <taxon>Romanomermis</taxon>
    </lineage>
</organism>
<feature type="compositionally biased region" description="Basic and acidic residues" evidence="1">
    <location>
        <begin position="11"/>
        <end position="29"/>
    </location>
</feature>
<protein>
    <submittedName>
        <fullName evidence="3">Uncharacterized protein</fullName>
    </submittedName>
</protein>
<sequence length="88" mass="10157">MVQEVEMPTLEDQKNAETYVDEKSDDFKSKRDKHYKNEFSAAQGALKFAAMEDKSDAQPSKKTPQSELQNTDKSDREKANPDREEDEK</sequence>
<feature type="compositionally biased region" description="Polar residues" evidence="1">
    <location>
        <begin position="57"/>
        <end position="69"/>
    </location>
</feature>